<dbReference type="GO" id="GO:0016620">
    <property type="term" value="F:oxidoreductase activity, acting on the aldehyde or oxo group of donors, NAD or NADP as acceptor"/>
    <property type="evidence" value="ECO:0007669"/>
    <property type="project" value="InterPro"/>
</dbReference>
<proteinExistence type="predicted"/>
<dbReference type="InterPro" id="IPR016163">
    <property type="entry name" value="Ald_DH_C"/>
</dbReference>
<reference evidence="3" key="1">
    <citation type="submission" date="2020-09" db="EMBL/GenBank/DDBJ databases">
        <title>Taishania pollutisoli gen. nov., sp. nov., Isolated from Tetrabromobisphenol A-Contaminated Soil.</title>
        <authorList>
            <person name="Chen Q."/>
        </authorList>
    </citation>
    <scope>NUCLEOTIDE SEQUENCE</scope>
    <source>
        <strain evidence="3">CZZ-1</strain>
    </source>
</reference>
<dbReference type="RefSeq" id="WP_163490454.1">
    <property type="nucleotide sequence ID" value="NZ_JACVEL010000001.1"/>
</dbReference>
<feature type="domain" description="Aldehyde dehydrogenase" evidence="2">
    <location>
        <begin position="37"/>
        <end position="408"/>
    </location>
</feature>
<dbReference type="SUPFAM" id="SSF53720">
    <property type="entry name" value="ALDH-like"/>
    <property type="match status" value="1"/>
</dbReference>
<comment type="caution">
    <text evidence="3">The sequence shown here is derived from an EMBL/GenBank/DDBJ whole genome shotgun (WGS) entry which is preliminary data.</text>
</comment>
<protein>
    <submittedName>
        <fullName evidence="3">Aldehyde dehydrogenase (NADP(+))</fullName>
    </submittedName>
</protein>
<evidence type="ECO:0000313" key="3">
    <source>
        <dbReference type="EMBL" id="MBC9811261.1"/>
    </source>
</evidence>
<evidence type="ECO:0000313" key="4">
    <source>
        <dbReference type="Proteomes" id="UP000652681"/>
    </source>
</evidence>
<dbReference type="InterPro" id="IPR050740">
    <property type="entry name" value="Aldehyde_DH_Superfamily"/>
</dbReference>
<dbReference type="Proteomes" id="UP000652681">
    <property type="component" value="Unassembled WGS sequence"/>
</dbReference>
<keyword evidence="1" id="KW-0560">Oxidoreductase</keyword>
<dbReference type="InterPro" id="IPR016162">
    <property type="entry name" value="Ald_DH_N"/>
</dbReference>
<dbReference type="Gene3D" id="3.40.605.10">
    <property type="entry name" value="Aldehyde Dehydrogenase, Chain A, domain 1"/>
    <property type="match status" value="1"/>
</dbReference>
<dbReference type="InterPro" id="IPR016161">
    <property type="entry name" value="Ald_DH/histidinol_DH"/>
</dbReference>
<dbReference type="PANTHER" id="PTHR43353">
    <property type="entry name" value="SUCCINATE-SEMIALDEHYDE DEHYDROGENASE, MITOCHONDRIAL"/>
    <property type="match status" value="1"/>
</dbReference>
<dbReference type="EMBL" id="JACVEL010000001">
    <property type="protein sequence ID" value="MBC9811261.1"/>
    <property type="molecule type" value="Genomic_DNA"/>
</dbReference>
<dbReference type="Pfam" id="PF00171">
    <property type="entry name" value="Aldedh"/>
    <property type="match status" value="1"/>
</dbReference>
<keyword evidence="4" id="KW-1185">Reference proteome</keyword>
<gene>
    <name evidence="3" type="ORF">H9Y05_02120</name>
</gene>
<dbReference type="InterPro" id="IPR044151">
    <property type="entry name" value="ALDH_KGSADH"/>
</dbReference>
<dbReference type="AlphaFoldDB" id="A0A8J6TWP2"/>
<accession>A0A8J6TWP2</accession>
<organism evidence="3 4">
    <name type="scientific">Taishania pollutisoli</name>
    <dbReference type="NCBI Taxonomy" id="2766479"/>
    <lineage>
        <taxon>Bacteria</taxon>
        <taxon>Pseudomonadati</taxon>
        <taxon>Bacteroidota</taxon>
        <taxon>Flavobacteriia</taxon>
        <taxon>Flavobacteriales</taxon>
        <taxon>Crocinitomicaceae</taxon>
        <taxon>Taishania</taxon>
    </lineage>
</organism>
<name>A0A8J6TWP2_9FLAO</name>
<dbReference type="CDD" id="cd07129">
    <property type="entry name" value="ALDH_KGSADH"/>
    <property type="match status" value="1"/>
</dbReference>
<dbReference type="Gene3D" id="3.40.309.10">
    <property type="entry name" value="Aldehyde Dehydrogenase, Chain A, domain 2"/>
    <property type="match status" value="1"/>
</dbReference>
<evidence type="ECO:0000259" key="2">
    <source>
        <dbReference type="Pfam" id="PF00171"/>
    </source>
</evidence>
<sequence>MMLYTSRIGYTFSEDTTTRFSTFNCLQNEVNKEEYCVVTIKDAQRAAVLASKAARLFKNTEVSVRVDFLNGIADELELKRSELTNMYCKESSLSVQRANSELDRTIFQLRNYGHYLLYEHWNRPLVSEPEQVPFKIETRLQAIGPVAVFGSSNFPFAYSTAGGDTASALAAGCPVIVKAHPMHAGTSWLVAECIIKVAQEHQLPDGVFSHLLDNGHDIGEELVGNEYIKAVGFTGSIRGGRALMDLSAKRDAPIPVFAEMGSINPVVFFQSELEKNLELWIDKFTGSISNDAGQFCTKPGLLFVNQSTEGMQFVAELKQQLSVTEPKCHLHPNLFKNYKEQVEESFEWIKCKQPYHSQPVLREVSAREYLNDYNFYEEFFGPQAIVVLYKSREELMEMLHKLGGQLTTTFIGSEEEFRTHEEIIDCAKEKAGRIIFNGVPTGVTVCDAMVHGGTYPAASDSRFTAVGTQSIYRFLRPVALQMIR</sequence>
<evidence type="ECO:0000256" key="1">
    <source>
        <dbReference type="ARBA" id="ARBA00023002"/>
    </source>
</evidence>
<dbReference type="PANTHER" id="PTHR43353:SF3">
    <property type="entry name" value="ALDEHYDE DEHYDROGENASE-RELATED"/>
    <property type="match status" value="1"/>
</dbReference>
<dbReference type="InterPro" id="IPR015590">
    <property type="entry name" value="Aldehyde_DH_dom"/>
</dbReference>